<proteinExistence type="predicted"/>
<dbReference type="AlphaFoldDB" id="A0A392Q304"/>
<reference evidence="1 2" key="1">
    <citation type="journal article" date="2018" name="Front. Plant Sci.">
        <title>Red Clover (Trifolium pratense) and Zigzag Clover (T. medium) - A Picture of Genomic Similarities and Differences.</title>
        <authorList>
            <person name="Dluhosova J."/>
            <person name="Istvanek J."/>
            <person name="Nedelnik J."/>
            <person name="Repkova J."/>
        </authorList>
    </citation>
    <scope>NUCLEOTIDE SEQUENCE [LARGE SCALE GENOMIC DNA]</scope>
    <source>
        <strain evidence="2">cv. 10/8</strain>
        <tissue evidence="1">Leaf</tissue>
    </source>
</reference>
<evidence type="ECO:0000313" key="1">
    <source>
        <dbReference type="EMBL" id="MCI18110.1"/>
    </source>
</evidence>
<sequence length="129" mass="14540">MASICVLCMGTSESSLHIFLHCNFAVVLWQWLGGLLHTVFDRTDFLAIFRSCNPSWCSQVKELALAVIIHTFHTIWMARNVIRFNNAKLSLHAARMKIQTLIAASADMVKGVTVSSKETLEILHNLRVE</sequence>
<organism evidence="1 2">
    <name type="scientific">Trifolium medium</name>
    <dbReference type="NCBI Taxonomy" id="97028"/>
    <lineage>
        <taxon>Eukaryota</taxon>
        <taxon>Viridiplantae</taxon>
        <taxon>Streptophyta</taxon>
        <taxon>Embryophyta</taxon>
        <taxon>Tracheophyta</taxon>
        <taxon>Spermatophyta</taxon>
        <taxon>Magnoliopsida</taxon>
        <taxon>eudicotyledons</taxon>
        <taxon>Gunneridae</taxon>
        <taxon>Pentapetalae</taxon>
        <taxon>rosids</taxon>
        <taxon>fabids</taxon>
        <taxon>Fabales</taxon>
        <taxon>Fabaceae</taxon>
        <taxon>Papilionoideae</taxon>
        <taxon>50 kb inversion clade</taxon>
        <taxon>NPAAA clade</taxon>
        <taxon>Hologalegina</taxon>
        <taxon>IRL clade</taxon>
        <taxon>Trifolieae</taxon>
        <taxon>Trifolium</taxon>
    </lineage>
</organism>
<comment type="caution">
    <text evidence="1">The sequence shown here is derived from an EMBL/GenBank/DDBJ whole genome shotgun (WGS) entry which is preliminary data.</text>
</comment>
<dbReference type="EMBL" id="LXQA010108551">
    <property type="protein sequence ID" value="MCI18110.1"/>
    <property type="molecule type" value="Genomic_DNA"/>
</dbReference>
<dbReference type="Proteomes" id="UP000265520">
    <property type="component" value="Unassembled WGS sequence"/>
</dbReference>
<name>A0A392Q304_9FABA</name>
<accession>A0A392Q304</accession>
<feature type="non-terminal residue" evidence="1">
    <location>
        <position position="129"/>
    </location>
</feature>
<evidence type="ECO:0000313" key="2">
    <source>
        <dbReference type="Proteomes" id="UP000265520"/>
    </source>
</evidence>
<keyword evidence="2" id="KW-1185">Reference proteome</keyword>
<protein>
    <submittedName>
        <fullName evidence="1">Glycerol-3-phosphate dehydrogenase</fullName>
    </submittedName>
</protein>